<organism evidence="1 2">
    <name type="scientific">Streptomyces lunalinharesii</name>
    <dbReference type="NCBI Taxonomy" id="333384"/>
    <lineage>
        <taxon>Bacteria</taxon>
        <taxon>Bacillati</taxon>
        <taxon>Actinomycetota</taxon>
        <taxon>Actinomycetes</taxon>
        <taxon>Kitasatosporales</taxon>
        <taxon>Streptomycetaceae</taxon>
        <taxon>Streptomyces</taxon>
    </lineage>
</organism>
<name>A0ABN3RKB8_9ACTN</name>
<sequence>MTRTLETYANQDAAKKDLTTYVGNGRVTALGQALNQAYNGQGKNSGNHVVDGEQRQVFHASAGKAGTNSSVTLFYYPKDPSGSFHLVALGEHASADLYKIDKELGQDQAPFQKKKTVGPEGK</sequence>
<keyword evidence="2" id="KW-1185">Reference proteome</keyword>
<dbReference type="Proteomes" id="UP001500994">
    <property type="component" value="Unassembled WGS sequence"/>
</dbReference>
<gene>
    <name evidence="1" type="ORF">GCM10009864_20040</name>
</gene>
<evidence type="ECO:0000313" key="1">
    <source>
        <dbReference type="EMBL" id="GAA2654858.1"/>
    </source>
</evidence>
<dbReference type="EMBL" id="BAAARK010000005">
    <property type="protein sequence ID" value="GAA2654858.1"/>
    <property type="molecule type" value="Genomic_DNA"/>
</dbReference>
<dbReference type="RefSeq" id="WP_344574691.1">
    <property type="nucleotide sequence ID" value="NZ_BAAARK010000005.1"/>
</dbReference>
<protein>
    <submittedName>
        <fullName evidence="1">Uncharacterized protein</fullName>
    </submittedName>
</protein>
<evidence type="ECO:0000313" key="2">
    <source>
        <dbReference type="Proteomes" id="UP001500994"/>
    </source>
</evidence>
<reference evidence="1 2" key="1">
    <citation type="journal article" date="2019" name="Int. J. Syst. Evol. Microbiol.">
        <title>The Global Catalogue of Microorganisms (GCM) 10K type strain sequencing project: providing services to taxonomists for standard genome sequencing and annotation.</title>
        <authorList>
            <consortium name="The Broad Institute Genomics Platform"/>
            <consortium name="The Broad Institute Genome Sequencing Center for Infectious Disease"/>
            <person name="Wu L."/>
            <person name="Ma J."/>
        </authorList>
    </citation>
    <scope>NUCLEOTIDE SEQUENCE [LARGE SCALE GENOMIC DNA]</scope>
    <source>
        <strain evidence="1 2">JCM 16374</strain>
    </source>
</reference>
<proteinExistence type="predicted"/>
<accession>A0ABN3RKB8</accession>
<comment type="caution">
    <text evidence="1">The sequence shown here is derived from an EMBL/GenBank/DDBJ whole genome shotgun (WGS) entry which is preliminary data.</text>
</comment>